<dbReference type="PROSITE" id="PS50206">
    <property type="entry name" value="RHODANESE_3"/>
    <property type="match status" value="1"/>
</dbReference>
<dbReference type="EMBL" id="JAWXYC010000004">
    <property type="protein sequence ID" value="MDX5953206.1"/>
    <property type="molecule type" value="Genomic_DNA"/>
</dbReference>
<feature type="domain" description="Rhodanese" evidence="2">
    <location>
        <begin position="103"/>
        <end position="186"/>
    </location>
</feature>
<dbReference type="EMBL" id="CP032339">
    <property type="protein sequence ID" value="QCO09632.1"/>
    <property type="molecule type" value="Genomic_DNA"/>
</dbReference>
<feature type="chain" id="PRO_5030012700" evidence="1">
    <location>
        <begin position="34"/>
        <end position="195"/>
    </location>
</feature>
<dbReference type="Proteomes" id="UP001277471">
    <property type="component" value="Unassembled WGS sequence"/>
</dbReference>
<dbReference type="CDD" id="cd00158">
    <property type="entry name" value="RHOD"/>
    <property type="match status" value="1"/>
</dbReference>
<evidence type="ECO:0000313" key="6">
    <source>
        <dbReference type="Proteomes" id="UP001277471"/>
    </source>
</evidence>
<dbReference type="Proteomes" id="UP000298774">
    <property type="component" value="Chromosome"/>
</dbReference>
<evidence type="ECO:0000256" key="1">
    <source>
        <dbReference type="SAM" id="SignalP"/>
    </source>
</evidence>
<feature type="signal peptide" evidence="1">
    <location>
        <begin position="1"/>
        <end position="33"/>
    </location>
</feature>
<dbReference type="AlphaFoldDB" id="A0A0P0ERB4"/>
<sequence length="195" mass="20721">MPQNNRGGKVVRAGWLGAAGLALLLAGPAGDVAADMVPVPDGYRMAEYRSPTPASLPGAETVDTVRARALVESGAALPINVMKLDRSTLPGGPWLVPKPFPQIPGSVWLPNVGLGALTPELDGYFRSNLERLTGGDRGRGLLFYCLADCWMSWNAGKRALEMGYRRVHWYRDGADGWAEAGLPTENGKPVAVAAP</sequence>
<dbReference type="GeneID" id="56450406"/>
<evidence type="ECO:0000313" key="3">
    <source>
        <dbReference type="EMBL" id="MDX5953206.1"/>
    </source>
</evidence>
<reference evidence="4 5" key="1">
    <citation type="submission" date="2018-09" db="EMBL/GenBank/DDBJ databases">
        <title>Whole genome based analysis of evolution and adaptive divergence in Indian and Brazilian strains of Azospirillum brasilense.</title>
        <authorList>
            <person name="Singh C."/>
            <person name="Tripathi A.K."/>
        </authorList>
    </citation>
    <scope>NUCLEOTIDE SEQUENCE [LARGE SCALE GENOMIC DNA]</scope>
    <source>
        <strain evidence="4 5">MTCC4038</strain>
    </source>
</reference>
<evidence type="ECO:0000313" key="4">
    <source>
        <dbReference type="EMBL" id="QCO09632.1"/>
    </source>
</evidence>
<dbReference type="InterPro" id="IPR022376">
    <property type="entry name" value="PQQ_CXXCW"/>
</dbReference>
<dbReference type="SUPFAM" id="SSF52821">
    <property type="entry name" value="Rhodanese/Cell cycle control phosphatase"/>
    <property type="match status" value="1"/>
</dbReference>
<keyword evidence="6" id="KW-1185">Reference proteome</keyword>
<protein>
    <submittedName>
        <fullName evidence="4">PQQ-dependent catabolism-associated CXXCW motif protein</fullName>
    </submittedName>
</protein>
<keyword evidence="1" id="KW-0732">Signal</keyword>
<reference evidence="3 6" key="2">
    <citation type="submission" date="2023-11" db="EMBL/GenBank/DDBJ databases">
        <title>MicrobeMod: A computational toolkit for identifying prokaryotic methylation and restriction-modification with nanopore sequencing.</title>
        <authorList>
            <person name="Crits-Christoph A."/>
            <person name="Kang S.C."/>
            <person name="Lee H."/>
            <person name="Ostrov N."/>
        </authorList>
    </citation>
    <scope>NUCLEOTIDE SEQUENCE [LARGE SCALE GENOMIC DNA]</scope>
    <source>
        <strain evidence="3 6">ATCC 29145</strain>
    </source>
</reference>
<dbReference type="Gene3D" id="3.40.250.10">
    <property type="entry name" value="Rhodanese-like domain"/>
    <property type="match status" value="1"/>
</dbReference>
<gene>
    <name evidence="4" type="ORF">D3868_11635</name>
    <name evidence="3" type="ORF">SIM66_18680</name>
</gene>
<evidence type="ECO:0000313" key="5">
    <source>
        <dbReference type="Proteomes" id="UP000298774"/>
    </source>
</evidence>
<dbReference type="RefSeq" id="WP_035682322.1">
    <property type="nucleotide sequence ID" value="NZ_CP012914.1"/>
</dbReference>
<name>A0A0P0ERB4_AZOBR</name>
<dbReference type="InterPro" id="IPR036873">
    <property type="entry name" value="Rhodanese-like_dom_sf"/>
</dbReference>
<dbReference type="InterPro" id="IPR001763">
    <property type="entry name" value="Rhodanese-like_dom"/>
</dbReference>
<dbReference type="NCBIfam" id="TIGR03865">
    <property type="entry name" value="PQQ_CXXCW"/>
    <property type="match status" value="1"/>
</dbReference>
<proteinExistence type="predicted"/>
<organism evidence="4 5">
    <name type="scientific">Azospirillum brasilense</name>
    <dbReference type="NCBI Taxonomy" id="192"/>
    <lineage>
        <taxon>Bacteria</taxon>
        <taxon>Pseudomonadati</taxon>
        <taxon>Pseudomonadota</taxon>
        <taxon>Alphaproteobacteria</taxon>
        <taxon>Rhodospirillales</taxon>
        <taxon>Azospirillaceae</taxon>
        <taxon>Azospirillum</taxon>
    </lineage>
</organism>
<dbReference type="KEGG" id="abf:AMK58_03545"/>
<evidence type="ECO:0000259" key="2">
    <source>
        <dbReference type="PROSITE" id="PS50206"/>
    </source>
</evidence>
<accession>A0A0P0ERB4</accession>